<feature type="compositionally biased region" description="Acidic residues" evidence="6">
    <location>
        <begin position="268"/>
        <end position="281"/>
    </location>
</feature>
<dbReference type="RefSeq" id="XP_035673890.1">
    <property type="nucleotide sequence ID" value="XM_035817997.1"/>
</dbReference>
<dbReference type="SMART" id="SM00408">
    <property type="entry name" value="IGc2"/>
    <property type="match status" value="1"/>
</dbReference>
<keyword evidence="4" id="KW-1015">Disulfide bond</keyword>
<dbReference type="InterPro" id="IPR036179">
    <property type="entry name" value="Ig-like_dom_sf"/>
</dbReference>
<evidence type="ECO:0000256" key="3">
    <source>
        <dbReference type="ARBA" id="ARBA00022729"/>
    </source>
</evidence>
<feature type="region of interest" description="Disordered" evidence="6">
    <location>
        <begin position="257"/>
        <end position="281"/>
    </location>
</feature>
<dbReference type="InterPro" id="IPR007110">
    <property type="entry name" value="Ig-like_dom"/>
</dbReference>
<dbReference type="Gene3D" id="4.10.40.20">
    <property type="match status" value="1"/>
</dbReference>
<dbReference type="SUPFAM" id="SSF100895">
    <property type="entry name" value="Kazal-type serine protease inhibitors"/>
    <property type="match status" value="1"/>
</dbReference>
<evidence type="ECO:0000259" key="9">
    <source>
        <dbReference type="PROSITE" id="PS51323"/>
    </source>
</evidence>
<comment type="subcellular location">
    <subcellularLocation>
        <location evidence="1">Secreted</location>
    </subcellularLocation>
</comment>
<dbReference type="GO" id="GO:0005520">
    <property type="term" value="F:insulin-like growth factor binding"/>
    <property type="evidence" value="ECO:0007669"/>
    <property type="project" value="InterPro"/>
</dbReference>
<dbReference type="GO" id="GO:0005576">
    <property type="term" value="C:extracellular region"/>
    <property type="evidence" value="ECO:0007669"/>
    <property type="project" value="UniProtKB-SubCell"/>
</dbReference>
<dbReference type="InterPro" id="IPR013098">
    <property type="entry name" value="Ig_I-set"/>
</dbReference>
<reference evidence="11" key="1">
    <citation type="journal article" date="2020" name="Nat. Ecol. Evol.">
        <title>Deeply conserved synteny resolves early events in vertebrate evolution.</title>
        <authorList>
            <person name="Simakov O."/>
            <person name="Marletaz F."/>
            <person name="Yue J.X."/>
            <person name="O'Connell B."/>
            <person name="Jenkins J."/>
            <person name="Brandt A."/>
            <person name="Calef R."/>
            <person name="Tung C.H."/>
            <person name="Huang T.K."/>
            <person name="Schmutz J."/>
            <person name="Satoh N."/>
            <person name="Yu J.K."/>
            <person name="Putnam N.H."/>
            <person name="Green R.E."/>
            <person name="Rokhsar D.S."/>
        </authorList>
    </citation>
    <scope>NUCLEOTIDE SEQUENCE [LARGE SCALE GENOMIC DNA]</scope>
    <source>
        <strain evidence="11">S238N-H82</strain>
    </source>
</reference>
<dbReference type="InterPro" id="IPR013783">
    <property type="entry name" value="Ig-like_fold"/>
</dbReference>
<dbReference type="GeneID" id="118414154"/>
<keyword evidence="12" id="KW-0722">Serine protease inhibitor</keyword>
<dbReference type="InterPro" id="IPR003599">
    <property type="entry name" value="Ig_sub"/>
</dbReference>
<feature type="chain" id="PRO_5039936240" evidence="7">
    <location>
        <begin position="20"/>
        <end position="281"/>
    </location>
</feature>
<dbReference type="PANTHER" id="PTHR14186">
    <property type="entry name" value="INSULIN-LIKE GROWTH FACTOR BINDING PROTEIN-RELATED"/>
    <property type="match status" value="1"/>
</dbReference>
<evidence type="ECO:0000259" key="8">
    <source>
        <dbReference type="PROSITE" id="PS50835"/>
    </source>
</evidence>
<sequence>MKRFLVVGLLALLFGVVFTAPTGEDNETIPDDEECPDECPEECPEAEGCVAGKKMDRCGCCEECANMEGDLCDLKGQKHVFGECGKHLECRPNVDSVEDGETPDNICFCKSAEDMCGSDGVTYSNICQMIAAAFHSKTPIKLEHKGPCKAAPFIRTGPEAIKNKTKGNIVLSCEVHGFPIAQVEWRKDGTNLMPGDDMHVAVQARGGPEKYEVTGWLQIQDLRNTDQGTYTCVGKNVYGSAEASAFVEVLPREGETYPEPSEFALADEAPDNWENEWDDDL</sequence>
<evidence type="ECO:0000313" key="11">
    <source>
        <dbReference type="Proteomes" id="UP000001554"/>
    </source>
</evidence>
<dbReference type="CDD" id="cd00104">
    <property type="entry name" value="KAZAL_FS"/>
    <property type="match status" value="1"/>
</dbReference>
<evidence type="ECO:0000256" key="1">
    <source>
        <dbReference type="ARBA" id="ARBA00004613"/>
    </source>
</evidence>
<dbReference type="InterPro" id="IPR036058">
    <property type="entry name" value="Kazal_dom_sf"/>
</dbReference>
<dbReference type="Pfam" id="PF00219">
    <property type="entry name" value="IGFBP"/>
    <property type="match status" value="1"/>
</dbReference>
<keyword evidence="2" id="KW-0964">Secreted</keyword>
<dbReference type="GO" id="GO:0001558">
    <property type="term" value="P:regulation of cell growth"/>
    <property type="evidence" value="ECO:0007669"/>
    <property type="project" value="InterPro"/>
</dbReference>
<evidence type="ECO:0000256" key="4">
    <source>
        <dbReference type="ARBA" id="ARBA00023157"/>
    </source>
</evidence>
<dbReference type="PANTHER" id="PTHR14186:SF19">
    <property type="entry name" value="INSULIN-LIKE GROWTH FACTOR-BINDING PROTEIN 7"/>
    <property type="match status" value="1"/>
</dbReference>
<feature type="domain" description="Kazal-like" evidence="10">
    <location>
        <begin position="85"/>
        <end position="150"/>
    </location>
</feature>
<evidence type="ECO:0000256" key="2">
    <source>
        <dbReference type="ARBA" id="ARBA00022525"/>
    </source>
</evidence>
<dbReference type="InterPro" id="IPR003598">
    <property type="entry name" value="Ig_sub2"/>
</dbReference>
<dbReference type="InterPro" id="IPR011390">
    <property type="entry name" value="IGFBP_rP_mac25"/>
</dbReference>
<dbReference type="SUPFAM" id="SSF57184">
    <property type="entry name" value="Growth factor receptor domain"/>
    <property type="match status" value="1"/>
</dbReference>
<dbReference type="FunFam" id="2.60.40.10:FF:000032">
    <property type="entry name" value="palladin isoform X1"/>
    <property type="match status" value="1"/>
</dbReference>
<evidence type="ECO:0000256" key="5">
    <source>
        <dbReference type="ARBA" id="ARBA00023319"/>
    </source>
</evidence>
<dbReference type="SUPFAM" id="SSF48726">
    <property type="entry name" value="Immunoglobulin"/>
    <property type="match status" value="1"/>
</dbReference>
<dbReference type="Gene3D" id="2.60.40.10">
    <property type="entry name" value="Immunoglobulins"/>
    <property type="match status" value="1"/>
</dbReference>
<dbReference type="Gene3D" id="3.30.60.30">
    <property type="match status" value="1"/>
</dbReference>
<dbReference type="SMART" id="SM00409">
    <property type="entry name" value="IG"/>
    <property type="match status" value="1"/>
</dbReference>
<evidence type="ECO:0000256" key="6">
    <source>
        <dbReference type="SAM" id="MobiDB-lite"/>
    </source>
</evidence>
<protein>
    <submittedName>
        <fullName evidence="12">Kazal-type serine protease inhibitor domain-containing protein 1-like isoform X5</fullName>
    </submittedName>
</protein>
<dbReference type="InterPro" id="IPR002350">
    <property type="entry name" value="Kazal_dom"/>
</dbReference>
<dbReference type="InterPro" id="IPR009030">
    <property type="entry name" value="Growth_fac_rcpt_cys_sf"/>
</dbReference>
<keyword evidence="3 7" id="KW-0732">Signal</keyword>
<organism evidence="11 12">
    <name type="scientific">Branchiostoma floridae</name>
    <name type="common">Florida lancelet</name>
    <name type="synonym">Amphioxus</name>
    <dbReference type="NCBI Taxonomy" id="7739"/>
    <lineage>
        <taxon>Eukaryota</taxon>
        <taxon>Metazoa</taxon>
        <taxon>Chordata</taxon>
        <taxon>Cephalochordata</taxon>
        <taxon>Leptocardii</taxon>
        <taxon>Amphioxiformes</taxon>
        <taxon>Branchiostomatidae</taxon>
        <taxon>Branchiostoma</taxon>
    </lineage>
</organism>
<dbReference type="Pfam" id="PF07648">
    <property type="entry name" value="Kazal_2"/>
    <property type="match status" value="1"/>
</dbReference>
<keyword evidence="12" id="KW-0646">Protease inhibitor</keyword>
<accession>A0A9J7L1E1</accession>
<reference evidence="12" key="2">
    <citation type="submission" date="2025-08" db="UniProtKB">
        <authorList>
            <consortium name="RefSeq"/>
        </authorList>
    </citation>
    <scope>IDENTIFICATION</scope>
    <source>
        <strain evidence="12">S238N-H82</strain>
        <tissue evidence="12">Testes</tissue>
    </source>
</reference>
<dbReference type="Proteomes" id="UP000001554">
    <property type="component" value="Chromosome 4"/>
</dbReference>
<evidence type="ECO:0000259" key="10">
    <source>
        <dbReference type="PROSITE" id="PS51465"/>
    </source>
</evidence>
<feature type="domain" description="IGFBP N-terminal" evidence="9">
    <location>
        <begin position="31"/>
        <end position="110"/>
    </location>
</feature>
<dbReference type="PROSITE" id="PS50835">
    <property type="entry name" value="IG_LIKE"/>
    <property type="match status" value="1"/>
</dbReference>
<dbReference type="AlphaFoldDB" id="A0A9J7L1E1"/>
<dbReference type="OMA" id="CHTKNKH"/>
<dbReference type="PROSITE" id="PS51323">
    <property type="entry name" value="IGFBP_N_2"/>
    <property type="match status" value="1"/>
</dbReference>
<evidence type="ECO:0000256" key="7">
    <source>
        <dbReference type="SAM" id="SignalP"/>
    </source>
</evidence>
<dbReference type="SMART" id="SM00280">
    <property type="entry name" value="KAZAL"/>
    <property type="match status" value="1"/>
</dbReference>
<evidence type="ECO:0000313" key="12">
    <source>
        <dbReference type="RefSeq" id="XP_035673890.1"/>
    </source>
</evidence>
<dbReference type="PROSITE" id="PS51465">
    <property type="entry name" value="KAZAL_2"/>
    <property type="match status" value="1"/>
</dbReference>
<dbReference type="GO" id="GO:0004867">
    <property type="term" value="F:serine-type endopeptidase inhibitor activity"/>
    <property type="evidence" value="ECO:0007669"/>
    <property type="project" value="UniProtKB-KW"/>
</dbReference>
<feature type="domain" description="Ig-like" evidence="8">
    <location>
        <begin position="152"/>
        <end position="248"/>
    </location>
</feature>
<feature type="signal peptide" evidence="7">
    <location>
        <begin position="1"/>
        <end position="19"/>
    </location>
</feature>
<name>A0A9J7L1E1_BRAFL</name>
<keyword evidence="5" id="KW-0393">Immunoglobulin domain</keyword>
<dbReference type="Pfam" id="PF07679">
    <property type="entry name" value="I-set"/>
    <property type="match status" value="1"/>
</dbReference>
<proteinExistence type="predicted"/>
<keyword evidence="11" id="KW-1185">Reference proteome</keyword>
<gene>
    <name evidence="12" type="primary">LOC118414154</name>
</gene>
<dbReference type="InterPro" id="IPR000867">
    <property type="entry name" value="IGFBP-like"/>
</dbReference>